<sequence length="120" mass="12922">MASDGRVLGVGVGLFVILFFLVVCLVICAVGSKTTKPAIAYAGSTGLFVFVVVVLFASPRGPDKRPNNGDYDQTIIPMIIILLLMIIGAVAAGLGMIVHHLKTPVYAKRLNYYTDVLRQR</sequence>
<comment type="caution">
    <text evidence="2">The sequence shown here is derived from an EMBL/GenBank/DDBJ whole genome shotgun (WGS) entry which is preliminary data.</text>
</comment>
<keyword evidence="1" id="KW-1133">Transmembrane helix</keyword>
<dbReference type="InterPro" id="IPR026771">
    <property type="entry name" value="Tmem218"/>
</dbReference>
<dbReference type="GO" id="GO:0005929">
    <property type="term" value="C:cilium"/>
    <property type="evidence" value="ECO:0007669"/>
    <property type="project" value="UniProtKB-SubCell"/>
</dbReference>
<feature type="transmembrane region" description="Helical" evidence="1">
    <location>
        <begin position="78"/>
        <end position="101"/>
    </location>
</feature>
<keyword evidence="1" id="KW-0472">Membrane</keyword>
<dbReference type="PANTHER" id="PTHR31622:SF1">
    <property type="entry name" value="TRANSMEMBRANE PROTEIN 218"/>
    <property type="match status" value="1"/>
</dbReference>
<gene>
    <name evidence="2" type="ORF">WJX72_009284</name>
</gene>
<dbReference type="EMBL" id="JALJOR010000001">
    <property type="protein sequence ID" value="KAK9830027.1"/>
    <property type="molecule type" value="Genomic_DNA"/>
</dbReference>
<dbReference type="Proteomes" id="UP001489004">
    <property type="component" value="Unassembled WGS sequence"/>
</dbReference>
<name>A0AAW1R9I0_9CHLO</name>
<dbReference type="GO" id="GO:0016020">
    <property type="term" value="C:membrane"/>
    <property type="evidence" value="ECO:0007669"/>
    <property type="project" value="UniProtKB-SubCell"/>
</dbReference>
<keyword evidence="3" id="KW-1185">Reference proteome</keyword>
<dbReference type="AlphaFoldDB" id="A0AAW1R9I0"/>
<feature type="transmembrane region" description="Helical" evidence="1">
    <location>
        <begin position="7"/>
        <end position="32"/>
    </location>
</feature>
<accession>A0AAW1R9I0</accession>
<protein>
    <recommendedName>
        <fullName evidence="4">Transmembrane protein 218</fullName>
    </recommendedName>
</protein>
<evidence type="ECO:0000313" key="2">
    <source>
        <dbReference type="EMBL" id="KAK9830027.1"/>
    </source>
</evidence>
<feature type="transmembrane region" description="Helical" evidence="1">
    <location>
        <begin position="38"/>
        <end position="57"/>
    </location>
</feature>
<evidence type="ECO:0000256" key="1">
    <source>
        <dbReference type="SAM" id="Phobius"/>
    </source>
</evidence>
<evidence type="ECO:0008006" key="4">
    <source>
        <dbReference type="Google" id="ProtNLM"/>
    </source>
</evidence>
<dbReference type="PANTHER" id="PTHR31622">
    <property type="entry name" value="TRANSMEMBRANE PROTEIN 218"/>
    <property type="match status" value="1"/>
</dbReference>
<evidence type="ECO:0000313" key="3">
    <source>
        <dbReference type="Proteomes" id="UP001489004"/>
    </source>
</evidence>
<organism evidence="2 3">
    <name type="scientific">[Myrmecia] bisecta</name>
    <dbReference type="NCBI Taxonomy" id="41462"/>
    <lineage>
        <taxon>Eukaryota</taxon>
        <taxon>Viridiplantae</taxon>
        <taxon>Chlorophyta</taxon>
        <taxon>core chlorophytes</taxon>
        <taxon>Trebouxiophyceae</taxon>
        <taxon>Trebouxiales</taxon>
        <taxon>Trebouxiaceae</taxon>
        <taxon>Myrmecia</taxon>
    </lineage>
</organism>
<keyword evidence="1" id="KW-0812">Transmembrane</keyword>
<proteinExistence type="predicted"/>
<reference evidence="2 3" key="1">
    <citation type="journal article" date="2024" name="Nat. Commun.">
        <title>Phylogenomics reveals the evolutionary origins of lichenization in chlorophyte algae.</title>
        <authorList>
            <person name="Puginier C."/>
            <person name="Libourel C."/>
            <person name="Otte J."/>
            <person name="Skaloud P."/>
            <person name="Haon M."/>
            <person name="Grisel S."/>
            <person name="Petersen M."/>
            <person name="Berrin J.G."/>
            <person name="Delaux P.M."/>
            <person name="Dal Grande F."/>
            <person name="Keller J."/>
        </authorList>
    </citation>
    <scope>NUCLEOTIDE SEQUENCE [LARGE SCALE GENOMIC DNA]</scope>
    <source>
        <strain evidence="2 3">SAG 2043</strain>
    </source>
</reference>